<feature type="compositionally biased region" description="Polar residues" evidence="4">
    <location>
        <begin position="172"/>
        <end position="182"/>
    </location>
</feature>
<dbReference type="EMBL" id="BACD03000064">
    <property type="protein sequence ID" value="GAO52278.1"/>
    <property type="molecule type" value="Genomic_DNA"/>
</dbReference>
<dbReference type="InterPro" id="IPR001357">
    <property type="entry name" value="BRCT_dom"/>
</dbReference>
<dbReference type="GO" id="GO:0005634">
    <property type="term" value="C:nucleus"/>
    <property type="evidence" value="ECO:0007669"/>
    <property type="project" value="UniProtKB-SubCell"/>
</dbReference>
<evidence type="ECO:0000256" key="1">
    <source>
        <dbReference type="ARBA" id="ARBA00004123"/>
    </source>
</evidence>
<dbReference type="Gene3D" id="3.40.50.10190">
    <property type="entry name" value="BRCT domain"/>
    <property type="match status" value="2"/>
</dbReference>
<evidence type="ECO:0000259" key="5">
    <source>
        <dbReference type="PROSITE" id="PS50172"/>
    </source>
</evidence>
<name>A0A0E9NR48_SAICN</name>
<dbReference type="STRING" id="698492.A0A0E9NR48"/>
<reference evidence="6 7" key="2">
    <citation type="journal article" date="2014" name="J. Gen. Appl. Microbiol.">
        <title>The early diverging ascomycetous budding yeast Saitoella complicata has three histone deacetylases belonging to the Clr6, Hos2, and Rpd3 lineages.</title>
        <authorList>
            <person name="Nishida H."/>
            <person name="Matsumoto T."/>
            <person name="Kondo S."/>
            <person name="Hamamoto M."/>
            <person name="Yoshikawa H."/>
        </authorList>
    </citation>
    <scope>NUCLEOTIDE SEQUENCE [LARGE SCALE GENOMIC DNA]</scope>
    <source>
        <strain evidence="6 7">NRRL Y-17804</strain>
    </source>
</reference>
<dbReference type="OMA" id="IRMTNSE"/>
<comment type="caution">
    <text evidence="6">The sequence shown here is derived from an EMBL/GenBank/DDBJ whole genome shotgun (WGS) entry which is preliminary data.</text>
</comment>
<feature type="compositionally biased region" description="Basic residues" evidence="4">
    <location>
        <begin position="396"/>
        <end position="408"/>
    </location>
</feature>
<feature type="region of interest" description="Disordered" evidence="4">
    <location>
        <begin position="713"/>
        <end position="740"/>
    </location>
</feature>
<feature type="compositionally biased region" description="Pro residues" evidence="4">
    <location>
        <begin position="158"/>
        <end position="167"/>
    </location>
</feature>
<keyword evidence="3" id="KW-0539">Nucleus</keyword>
<accession>A0A0E9NR48</accession>
<organism evidence="6 7">
    <name type="scientific">Saitoella complicata (strain BCRC 22490 / CBS 7301 / JCM 7358 / NBRC 10748 / NRRL Y-17804)</name>
    <dbReference type="NCBI Taxonomy" id="698492"/>
    <lineage>
        <taxon>Eukaryota</taxon>
        <taxon>Fungi</taxon>
        <taxon>Dikarya</taxon>
        <taxon>Ascomycota</taxon>
        <taxon>Taphrinomycotina</taxon>
        <taxon>Taphrinomycotina incertae sedis</taxon>
        <taxon>Saitoella</taxon>
    </lineage>
</organism>
<feature type="compositionally biased region" description="Basic and acidic residues" evidence="4">
    <location>
        <begin position="416"/>
        <end position="425"/>
    </location>
</feature>
<feature type="compositionally biased region" description="Basic residues" evidence="4">
    <location>
        <begin position="731"/>
        <end position="740"/>
    </location>
</feature>
<feature type="compositionally biased region" description="Basic and acidic residues" evidence="4">
    <location>
        <begin position="252"/>
        <end position="270"/>
    </location>
</feature>
<dbReference type="InterPro" id="IPR036420">
    <property type="entry name" value="BRCT_dom_sf"/>
</dbReference>
<evidence type="ECO:0000256" key="3">
    <source>
        <dbReference type="ARBA" id="ARBA00023242"/>
    </source>
</evidence>
<dbReference type="SUPFAM" id="SSF52113">
    <property type="entry name" value="BRCT domain"/>
    <property type="match status" value="1"/>
</dbReference>
<keyword evidence="2" id="KW-0227">DNA damage</keyword>
<dbReference type="RefSeq" id="XP_019022782.1">
    <property type="nucleotide sequence ID" value="XM_019166937.1"/>
</dbReference>
<dbReference type="Proteomes" id="UP000033140">
    <property type="component" value="Unassembled WGS sequence"/>
</dbReference>
<feature type="domain" description="BRCT" evidence="5">
    <location>
        <begin position="522"/>
        <end position="592"/>
    </location>
</feature>
<dbReference type="OrthoDB" id="342264at2759"/>
<dbReference type="Pfam" id="PF00533">
    <property type="entry name" value="BRCT"/>
    <property type="match status" value="1"/>
</dbReference>
<evidence type="ECO:0000256" key="2">
    <source>
        <dbReference type="ARBA" id="ARBA00022763"/>
    </source>
</evidence>
<dbReference type="SMART" id="SM00292">
    <property type="entry name" value="BRCT"/>
    <property type="match status" value="1"/>
</dbReference>
<dbReference type="PROSITE" id="PS50172">
    <property type="entry name" value="BRCT"/>
    <property type="match status" value="1"/>
</dbReference>
<feature type="compositionally biased region" description="Basic and acidic residues" evidence="4">
    <location>
        <begin position="327"/>
        <end position="344"/>
    </location>
</feature>
<feature type="region of interest" description="Disordered" evidence="4">
    <location>
        <begin position="134"/>
        <end position="510"/>
    </location>
</feature>
<dbReference type="InterPro" id="IPR051579">
    <property type="entry name" value="DDR_Transcriptional_Reg"/>
</dbReference>
<keyword evidence="7" id="KW-1185">Reference proteome</keyword>
<evidence type="ECO:0000256" key="4">
    <source>
        <dbReference type="SAM" id="MobiDB-lite"/>
    </source>
</evidence>
<evidence type="ECO:0000313" key="6">
    <source>
        <dbReference type="EMBL" id="GAO52278.1"/>
    </source>
</evidence>
<dbReference type="PANTHER" id="PTHR23196">
    <property type="entry name" value="PAX TRANSCRIPTION ACTIVATION DOMAIN INTERACTING PROTEIN"/>
    <property type="match status" value="1"/>
</dbReference>
<reference evidence="6 7" key="3">
    <citation type="journal article" date="2015" name="Genome Announc.">
        <title>Draft Genome Sequence of the Archiascomycetous Yeast Saitoella complicata.</title>
        <authorList>
            <person name="Yamauchi K."/>
            <person name="Kondo S."/>
            <person name="Hamamoto M."/>
            <person name="Takahashi Y."/>
            <person name="Ogura Y."/>
            <person name="Hayashi T."/>
            <person name="Nishida H."/>
        </authorList>
    </citation>
    <scope>NUCLEOTIDE SEQUENCE [LARGE SCALE GENOMIC DNA]</scope>
    <source>
        <strain evidence="6 7">NRRL Y-17804</strain>
    </source>
</reference>
<dbReference type="GO" id="GO:0006974">
    <property type="term" value="P:DNA damage response"/>
    <property type="evidence" value="ECO:0007669"/>
    <property type="project" value="UniProtKB-KW"/>
</dbReference>
<dbReference type="CDD" id="cd17744">
    <property type="entry name" value="BRCT_MDC1_rpt1"/>
    <property type="match status" value="1"/>
</dbReference>
<protein>
    <recommendedName>
        <fullName evidence="5">BRCT domain-containing protein</fullName>
    </recommendedName>
</protein>
<dbReference type="PANTHER" id="PTHR23196:SF1">
    <property type="entry name" value="PAX-INTERACTING PROTEIN 1"/>
    <property type="match status" value="1"/>
</dbReference>
<feature type="region of interest" description="Disordered" evidence="4">
    <location>
        <begin position="650"/>
        <end position="676"/>
    </location>
</feature>
<dbReference type="AlphaFoldDB" id="A0A0E9NR48"/>
<proteinExistence type="predicted"/>
<feature type="compositionally biased region" description="Basic and acidic residues" evidence="4">
    <location>
        <begin position="386"/>
        <end position="395"/>
    </location>
</feature>
<comment type="subcellular location">
    <subcellularLocation>
        <location evidence="1">Nucleus</location>
    </subcellularLocation>
</comment>
<sequence length="740" mass="80523">MPSMPVVVYNLRIIHPSGSSSCVALPSSRNEYSIASDPLDGSYFLRGEGDKHGELLAEIYRERDAEQDDFCFFFSLYHGEASIVLDALNGGQKRRRVPTSDPDGKEKLVAFDDSDIIFLGENRLVLEALIPSSARPDELPEEDDGESQQIPFSTAPENDPPQLPRPALPLDSSVTAAESTQPWVKPAYDVPATEPDQDDTQVVPSSMHVDEELALRAASSPAAPPEDDEDEAPEPIHYDPDVPMNEDDELDAATRDEEAARIRSQARDEEALMFLKPEVPEREYVEEDIVVKHVPGLPKGETTVDETQDTSGSAAVQNAPHGLANGADKEQQFEEPKADVKMEEAVPAAEKDDDTPTSPLTPPPPSSAVQPEQPFGEPDPATLPEAFREPSSPERHRGKTYSARKRRKLDSDEEEARPKTAEKNLGDTQYSMPDEEEDLKVRSVRKTPARNVAAASASEKKAASTAKKPRTSQAQQDVETPSRPGRKRGVLSPPTTSLPGASYEGKPPRIVLSSSDVDHEKEVKSFLASSAAKIVDDISAAASTHLVVGGDGLKRTSKLVVAIALGKPVVHENWLRESAKAGHLLDITSFLARDEERERDWACDLSRAAGKPRTVLDEHTVYFTPALLKSLKASGAEGGVVQIIKAAGGTSVRKPPAKSQNPSENELMLGSEKDDEDVKTWNEHGWTLYRQELVILGVLRGKLELENDEFVIKSGDATGSEAGTASQRSGRGSRRSTRST</sequence>
<gene>
    <name evidence="6" type="ORF">G7K_6358-t1</name>
</gene>
<reference evidence="6 7" key="1">
    <citation type="journal article" date="2011" name="J. Gen. Appl. Microbiol.">
        <title>Draft genome sequencing of the enigmatic yeast Saitoella complicata.</title>
        <authorList>
            <person name="Nishida H."/>
            <person name="Hamamoto M."/>
            <person name="Sugiyama J."/>
        </authorList>
    </citation>
    <scope>NUCLEOTIDE SEQUENCE [LARGE SCALE GENOMIC DNA]</scope>
    <source>
        <strain evidence="6 7">NRRL Y-17804</strain>
    </source>
</reference>
<evidence type="ECO:0000313" key="7">
    <source>
        <dbReference type="Proteomes" id="UP000033140"/>
    </source>
</evidence>
<feature type="compositionally biased region" description="Polar residues" evidence="4">
    <location>
        <begin position="147"/>
        <end position="156"/>
    </location>
</feature>